<accession>A0A7D5LE42</accession>
<sequence length="337" mass="34459">MSLGTRLRRSLPGLAVLLVLGAVARPLAALSPSVSELLVAVALGALVANTVGVPARLEPGVGGHTRLLEAGIVLMGATVALGAVLEAGPAVLGLVVAVVASTVLVVELLSRAVFGLDRELGSLLAAGSGVCGVSAVVAVAGGIRPDEEHVAYAVGTVLLFDAVTLFAYPVVGALLAVPDVAFGIWAGLTMFSTGPVVAAGFEYSRVAGQWATITKLTRNLLIGVVVVAYSAYYVRRRGSAADAVGSVRLLWREFPTFVLGFVAVVLLANAGVPGERGTEAMDAASGWCFLLAFVGLGLRIRLEELLRTGVRPALTVLVAFGLVSTTTLAVVLWLFPA</sequence>
<reference evidence="7 8" key="1">
    <citation type="submission" date="2020-06" db="EMBL/GenBank/DDBJ databases">
        <title>NJ-3-1, isolated from saline soil.</title>
        <authorList>
            <person name="Cui H.L."/>
            <person name="Shi X."/>
        </authorList>
    </citation>
    <scope>NUCLEOTIDE SEQUENCE [LARGE SCALE GENOMIC DNA]</scope>
    <source>
        <strain evidence="7 8">NJ-3-1</strain>
    </source>
</reference>
<evidence type="ECO:0000313" key="8">
    <source>
        <dbReference type="Proteomes" id="UP000509626"/>
    </source>
</evidence>
<evidence type="ECO:0000256" key="4">
    <source>
        <dbReference type="ARBA" id="ARBA00022989"/>
    </source>
</evidence>
<dbReference type="AlphaFoldDB" id="A0A7D5LE42"/>
<keyword evidence="8" id="KW-1185">Reference proteome</keyword>
<feature type="transmembrane region" description="Helical" evidence="6">
    <location>
        <begin position="314"/>
        <end position="335"/>
    </location>
</feature>
<dbReference type="GeneID" id="56039759"/>
<evidence type="ECO:0000256" key="6">
    <source>
        <dbReference type="SAM" id="Phobius"/>
    </source>
</evidence>
<organism evidence="7 8">
    <name type="scientific">Halorarum salinum</name>
    <dbReference type="NCBI Taxonomy" id="2743089"/>
    <lineage>
        <taxon>Archaea</taxon>
        <taxon>Methanobacteriati</taxon>
        <taxon>Methanobacteriota</taxon>
        <taxon>Stenosarchaea group</taxon>
        <taxon>Halobacteria</taxon>
        <taxon>Halobacteriales</taxon>
        <taxon>Haloferacaceae</taxon>
        <taxon>Halorarum</taxon>
    </lineage>
</organism>
<dbReference type="KEGG" id="halu:HUG12_19830"/>
<gene>
    <name evidence="7" type="ORF">HUG12_19830</name>
</gene>
<evidence type="ECO:0000256" key="3">
    <source>
        <dbReference type="ARBA" id="ARBA00022692"/>
    </source>
</evidence>
<feature type="transmembrane region" description="Helical" evidence="6">
    <location>
        <begin position="122"/>
        <end position="143"/>
    </location>
</feature>
<dbReference type="PANTHER" id="PTHR30106:SF1">
    <property type="entry name" value="UPF0324 MEMBRANE PROTEIN FN0533"/>
    <property type="match status" value="1"/>
</dbReference>
<dbReference type="Pfam" id="PF03601">
    <property type="entry name" value="Cons_hypoth698"/>
    <property type="match status" value="1"/>
</dbReference>
<feature type="transmembrane region" description="Helical" evidence="6">
    <location>
        <begin position="254"/>
        <end position="272"/>
    </location>
</feature>
<keyword evidence="5 6" id="KW-0472">Membrane</keyword>
<name>A0A7D5LE42_9EURY</name>
<evidence type="ECO:0000256" key="2">
    <source>
        <dbReference type="ARBA" id="ARBA00022475"/>
    </source>
</evidence>
<feature type="transmembrane region" description="Helical" evidence="6">
    <location>
        <begin position="67"/>
        <end position="85"/>
    </location>
</feature>
<evidence type="ECO:0000256" key="1">
    <source>
        <dbReference type="ARBA" id="ARBA00004651"/>
    </source>
</evidence>
<dbReference type="RefSeq" id="WP_179270433.1">
    <property type="nucleotide sequence ID" value="NZ_CP058579.1"/>
</dbReference>
<keyword evidence="4 6" id="KW-1133">Transmembrane helix</keyword>
<dbReference type="InterPro" id="IPR018383">
    <property type="entry name" value="UPF0324_pro"/>
</dbReference>
<protein>
    <submittedName>
        <fullName evidence="7">Putative sulfate exporter family transporter</fullName>
    </submittedName>
</protein>
<keyword evidence="3 6" id="KW-0812">Transmembrane</keyword>
<evidence type="ECO:0000256" key="5">
    <source>
        <dbReference type="ARBA" id="ARBA00023136"/>
    </source>
</evidence>
<keyword evidence="2" id="KW-1003">Cell membrane</keyword>
<dbReference type="Proteomes" id="UP000509626">
    <property type="component" value="Chromosome"/>
</dbReference>
<proteinExistence type="predicted"/>
<dbReference type="EMBL" id="CP058579">
    <property type="protein sequence ID" value="QLG63849.1"/>
    <property type="molecule type" value="Genomic_DNA"/>
</dbReference>
<evidence type="ECO:0000313" key="7">
    <source>
        <dbReference type="EMBL" id="QLG63849.1"/>
    </source>
</evidence>
<feature type="transmembrane region" description="Helical" evidence="6">
    <location>
        <begin position="284"/>
        <end position="302"/>
    </location>
</feature>
<feature type="transmembrane region" description="Helical" evidence="6">
    <location>
        <begin position="180"/>
        <end position="201"/>
    </location>
</feature>
<feature type="transmembrane region" description="Helical" evidence="6">
    <location>
        <begin position="149"/>
        <end position="168"/>
    </location>
</feature>
<dbReference type="PANTHER" id="PTHR30106">
    <property type="entry name" value="INNER MEMBRANE PROTEIN YEIH-RELATED"/>
    <property type="match status" value="1"/>
</dbReference>
<feature type="transmembrane region" description="Helical" evidence="6">
    <location>
        <begin position="34"/>
        <end position="55"/>
    </location>
</feature>
<dbReference type="OrthoDB" id="26684at2157"/>
<dbReference type="GO" id="GO:0005886">
    <property type="term" value="C:plasma membrane"/>
    <property type="evidence" value="ECO:0007669"/>
    <property type="project" value="UniProtKB-SubCell"/>
</dbReference>
<feature type="transmembrane region" description="Helical" evidence="6">
    <location>
        <begin position="216"/>
        <end position="234"/>
    </location>
</feature>
<comment type="subcellular location">
    <subcellularLocation>
        <location evidence="1">Cell membrane</location>
        <topology evidence="1">Multi-pass membrane protein</topology>
    </subcellularLocation>
</comment>
<feature type="transmembrane region" description="Helical" evidence="6">
    <location>
        <begin position="91"/>
        <end position="110"/>
    </location>
</feature>